<dbReference type="OrthoDB" id="202840at2759"/>
<protein>
    <recommendedName>
        <fullName evidence="1">GST N-terminal domain-containing protein</fullName>
    </recommendedName>
</protein>
<dbReference type="PROSITE" id="PS50404">
    <property type="entry name" value="GST_NTER"/>
    <property type="match status" value="1"/>
</dbReference>
<dbReference type="InterPro" id="IPR036282">
    <property type="entry name" value="Glutathione-S-Trfase_C_sf"/>
</dbReference>
<dbReference type="HOGENOM" id="CLU_039745_1_0_1"/>
<evidence type="ECO:0000313" key="3">
    <source>
        <dbReference type="Proteomes" id="UP000053424"/>
    </source>
</evidence>
<dbReference type="SUPFAM" id="SSF52833">
    <property type="entry name" value="Thioredoxin-like"/>
    <property type="match status" value="1"/>
</dbReference>
<keyword evidence="3" id="KW-1185">Reference proteome</keyword>
<evidence type="ECO:0000313" key="2">
    <source>
        <dbReference type="EMBL" id="KIM46223.1"/>
    </source>
</evidence>
<dbReference type="STRING" id="686832.A0A0C2Y8S3"/>
<dbReference type="Pfam" id="PF13417">
    <property type="entry name" value="GST_N_3"/>
    <property type="match status" value="1"/>
</dbReference>
<dbReference type="AlphaFoldDB" id="A0A0C2Y8S3"/>
<dbReference type="InterPro" id="IPR058268">
    <property type="entry name" value="DUF7962"/>
</dbReference>
<reference evidence="3" key="2">
    <citation type="submission" date="2015-01" db="EMBL/GenBank/DDBJ databases">
        <title>Evolutionary Origins and Diversification of the Mycorrhizal Mutualists.</title>
        <authorList>
            <consortium name="DOE Joint Genome Institute"/>
            <consortium name="Mycorrhizal Genomics Consortium"/>
            <person name="Kohler A."/>
            <person name="Kuo A."/>
            <person name="Nagy L.G."/>
            <person name="Floudas D."/>
            <person name="Copeland A."/>
            <person name="Barry K.W."/>
            <person name="Cichocki N."/>
            <person name="Veneault-Fourrey C."/>
            <person name="LaButti K."/>
            <person name="Lindquist E.A."/>
            <person name="Lipzen A."/>
            <person name="Lundell T."/>
            <person name="Morin E."/>
            <person name="Murat C."/>
            <person name="Riley R."/>
            <person name="Ohm R."/>
            <person name="Sun H."/>
            <person name="Tunlid A."/>
            <person name="Henrissat B."/>
            <person name="Grigoriev I.V."/>
            <person name="Hibbett D.S."/>
            <person name="Martin F."/>
        </authorList>
    </citation>
    <scope>NUCLEOTIDE SEQUENCE [LARGE SCALE GENOMIC DNA]</scope>
    <source>
        <strain evidence="3">h7</strain>
    </source>
</reference>
<dbReference type="SUPFAM" id="SSF47616">
    <property type="entry name" value="GST C-terminal domain-like"/>
    <property type="match status" value="1"/>
</dbReference>
<reference evidence="2 3" key="1">
    <citation type="submission" date="2014-04" db="EMBL/GenBank/DDBJ databases">
        <authorList>
            <consortium name="DOE Joint Genome Institute"/>
            <person name="Kuo A."/>
            <person name="Gay G."/>
            <person name="Dore J."/>
            <person name="Kohler A."/>
            <person name="Nagy L.G."/>
            <person name="Floudas D."/>
            <person name="Copeland A."/>
            <person name="Barry K.W."/>
            <person name="Cichocki N."/>
            <person name="Veneault-Fourrey C."/>
            <person name="LaButti K."/>
            <person name="Lindquist E.A."/>
            <person name="Lipzen A."/>
            <person name="Lundell T."/>
            <person name="Morin E."/>
            <person name="Murat C."/>
            <person name="Sun H."/>
            <person name="Tunlid A."/>
            <person name="Henrissat B."/>
            <person name="Grigoriev I.V."/>
            <person name="Hibbett D.S."/>
            <person name="Martin F."/>
            <person name="Nordberg H.P."/>
            <person name="Cantor M.N."/>
            <person name="Hua S.X."/>
        </authorList>
    </citation>
    <scope>NUCLEOTIDE SEQUENCE [LARGE SCALE GENOMIC DNA]</scope>
    <source>
        <strain evidence="3">h7</strain>
    </source>
</reference>
<dbReference type="InterPro" id="IPR004045">
    <property type="entry name" value="Glutathione_S-Trfase_N"/>
</dbReference>
<gene>
    <name evidence="2" type="ORF">M413DRAFT_307683</name>
</gene>
<evidence type="ECO:0000259" key="1">
    <source>
        <dbReference type="PROSITE" id="PS50404"/>
    </source>
</evidence>
<proteinExistence type="predicted"/>
<accession>A0A0C2Y8S3</accession>
<feature type="domain" description="GST N-terminal" evidence="1">
    <location>
        <begin position="4"/>
        <end position="84"/>
    </location>
</feature>
<sequence>MSTAPIILYRYDASPFSHKIDNALALKRIIHDKVNVSPMLPRPEITERLGVIYRRIPILAIGNDVYCDTSLIVSVLERRFPPSQGYGTLFPKRKNGENADTGLIKAFSTFYAGSTLFPPTANLLPWDKIPETFLKDRSALRGAPIDTKAMAAHAPISKSTLSSHLLLVEEQLNDSREWLFDTELPSLADVSVHFVFAWGRSFKGTDSLFDAKRIPRTIQWIDRMTEFIKEQQASQRAPAKLHGLDAANKIISSTYEPYDVVGFDQVEASHLGVVLGDMVKIAPEDTGRGYPTIGKLVALNREETTLEICGSVGLIRCHFPRLGFSIKLATTTKL</sequence>
<name>A0A0C2Y8S3_HEBCY</name>
<dbReference type="CDD" id="cd00299">
    <property type="entry name" value="GST_C_family"/>
    <property type="match status" value="1"/>
</dbReference>
<dbReference type="Proteomes" id="UP000053424">
    <property type="component" value="Unassembled WGS sequence"/>
</dbReference>
<dbReference type="InterPro" id="IPR036249">
    <property type="entry name" value="Thioredoxin-like_sf"/>
</dbReference>
<organism evidence="2 3">
    <name type="scientific">Hebeloma cylindrosporum</name>
    <dbReference type="NCBI Taxonomy" id="76867"/>
    <lineage>
        <taxon>Eukaryota</taxon>
        <taxon>Fungi</taxon>
        <taxon>Dikarya</taxon>
        <taxon>Basidiomycota</taxon>
        <taxon>Agaricomycotina</taxon>
        <taxon>Agaricomycetes</taxon>
        <taxon>Agaricomycetidae</taxon>
        <taxon>Agaricales</taxon>
        <taxon>Agaricineae</taxon>
        <taxon>Hymenogastraceae</taxon>
        <taxon>Hebeloma</taxon>
    </lineage>
</organism>
<dbReference type="Pfam" id="PF25907">
    <property type="entry name" value="DUF7962"/>
    <property type="match status" value="1"/>
</dbReference>
<dbReference type="Gene3D" id="3.40.30.110">
    <property type="match status" value="1"/>
</dbReference>
<dbReference type="EMBL" id="KN831771">
    <property type="protein sequence ID" value="KIM46223.1"/>
    <property type="molecule type" value="Genomic_DNA"/>
</dbReference>
<dbReference type="Gene3D" id="1.20.1050.10">
    <property type="match status" value="1"/>
</dbReference>